<dbReference type="PANTHER" id="PTHR30346:SF29">
    <property type="entry name" value="LYSR SUBSTRATE-BINDING"/>
    <property type="match status" value="1"/>
</dbReference>
<accession>A0A1G9SB28</accession>
<evidence type="ECO:0000259" key="5">
    <source>
        <dbReference type="PROSITE" id="PS50931"/>
    </source>
</evidence>
<dbReference type="RefSeq" id="WP_052407882.1">
    <property type="nucleotide sequence ID" value="NZ_JOEF01000024.1"/>
</dbReference>
<dbReference type="PANTHER" id="PTHR30346">
    <property type="entry name" value="TRANSCRIPTIONAL DUAL REGULATOR HCAR-RELATED"/>
    <property type="match status" value="1"/>
</dbReference>
<dbReference type="OrthoDB" id="3461141at2"/>
<proteinExistence type="inferred from homology"/>
<dbReference type="AlphaFoldDB" id="A0A1G9SB28"/>
<evidence type="ECO:0000256" key="1">
    <source>
        <dbReference type="ARBA" id="ARBA00009437"/>
    </source>
</evidence>
<dbReference type="Gene3D" id="1.10.10.10">
    <property type="entry name" value="Winged helix-like DNA-binding domain superfamily/Winged helix DNA-binding domain"/>
    <property type="match status" value="1"/>
</dbReference>
<dbReference type="EMBL" id="LT629701">
    <property type="protein sequence ID" value="SDM32550.1"/>
    <property type="molecule type" value="Genomic_DNA"/>
</dbReference>
<dbReference type="Pfam" id="PF03466">
    <property type="entry name" value="LysR_substrate"/>
    <property type="match status" value="1"/>
</dbReference>
<dbReference type="PROSITE" id="PS50931">
    <property type="entry name" value="HTH_LYSR"/>
    <property type="match status" value="1"/>
</dbReference>
<evidence type="ECO:0000256" key="3">
    <source>
        <dbReference type="ARBA" id="ARBA00023125"/>
    </source>
</evidence>
<dbReference type="SUPFAM" id="SSF53850">
    <property type="entry name" value="Periplasmic binding protein-like II"/>
    <property type="match status" value="1"/>
</dbReference>
<dbReference type="CDD" id="cd05466">
    <property type="entry name" value="PBP2_LTTR_substrate"/>
    <property type="match status" value="1"/>
</dbReference>
<dbReference type="PRINTS" id="PR00039">
    <property type="entry name" value="HTHLYSR"/>
</dbReference>
<dbReference type="InterPro" id="IPR036390">
    <property type="entry name" value="WH_DNA-bd_sf"/>
</dbReference>
<keyword evidence="3 6" id="KW-0238">DNA-binding</keyword>
<dbReference type="GO" id="GO:0032993">
    <property type="term" value="C:protein-DNA complex"/>
    <property type="evidence" value="ECO:0007669"/>
    <property type="project" value="TreeGrafter"/>
</dbReference>
<dbReference type="InterPro" id="IPR005119">
    <property type="entry name" value="LysR_subst-bd"/>
</dbReference>
<dbReference type="STRING" id="211114.SAMN04489726_1023"/>
<dbReference type="InterPro" id="IPR036388">
    <property type="entry name" value="WH-like_DNA-bd_sf"/>
</dbReference>
<evidence type="ECO:0000313" key="6">
    <source>
        <dbReference type="EMBL" id="SDM32550.1"/>
    </source>
</evidence>
<protein>
    <submittedName>
        <fullName evidence="6">DNA-binding transcriptional regulator, LysR family</fullName>
    </submittedName>
</protein>
<keyword evidence="2" id="KW-0805">Transcription regulation</keyword>
<sequence>MTGLASLRAFVAVVDAGGFAAAAERLSISQSGVSHSIAALERACGRPVLARGSCPRPTQFGEQVLVHARVAVAAVDAVKALACGRDGQPSGVARLAAPPSVAGGLVPGLLARWRVETPAVSVEIFEGDDDEVRHWLDGGTVDLAVLTDPTPVPEGAVVVGVDRFAALLRTDHPLAAEPAVTLADLEDDPFLLSAGGCEPRLRLLHQRAGMAFTPTHRIRQFTTLAGMVAAGVGVSVVPDLSATMLPAGVALVPITPTAERTLVLTGPTSRPWHPLAAALIDVVSREDDEARAATSSSSQPSHGLN</sequence>
<dbReference type="Proteomes" id="UP000183376">
    <property type="component" value="Chromosome I"/>
</dbReference>
<evidence type="ECO:0000313" key="7">
    <source>
        <dbReference type="Proteomes" id="UP000183376"/>
    </source>
</evidence>
<gene>
    <name evidence="6" type="ORF">SAMN04489726_1023</name>
</gene>
<keyword evidence="7" id="KW-1185">Reference proteome</keyword>
<organism evidence="6 7">
    <name type="scientific">Allokutzneria albata</name>
    <name type="common">Kibdelosporangium albatum</name>
    <dbReference type="NCBI Taxonomy" id="211114"/>
    <lineage>
        <taxon>Bacteria</taxon>
        <taxon>Bacillati</taxon>
        <taxon>Actinomycetota</taxon>
        <taxon>Actinomycetes</taxon>
        <taxon>Pseudonocardiales</taxon>
        <taxon>Pseudonocardiaceae</taxon>
        <taxon>Allokutzneria</taxon>
    </lineage>
</organism>
<evidence type="ECO:0000256" key="2">
    <source>
        <dbReference type="ARBA" id="ARBA00023015"/>
    </source>
</evidence>
<dbReference type="eggNOG" id="COG0583">
    <property type="taxonomic scope" value="Bacteria"/>
</dbReference>
<name>A0A1G9SB28_ALLAB</name>
<dbReference type="SUPFAM" id="SSF46785">
    <property type="entry name" value="Winged helix' DNA-binding domain"/>
    <property type="match status" value="1"/>
</dbReference>
<comment type="similarity">
    <text evidence="1">Belongs to the LysR transcriptional regulatory family.</text>
</comment>
<keyword evidence="4" id="KW-0804">Transcription</keyword>
<dbReference type="GO" id="GO:0003700">
    <property type="term" value="F:DNA-binding transcription factor activity"/>
    <property type="evidence" value="ECO:0007669"/>
    <property type="project" value="InterPro"/>
</dbReference>
<dbReference type="InterPro" id="IPR000847">
    <property type="entry name" value="LysR_HTH_N"/>
</dbReference>
<dbReference type="GO" id="GO:0003677">
    <property type="term" value="F:DNA binding"/>
    <property type="evidence" value="ECO:0007669"/>
    <property type="project" value="UniProtKB-KW"/>
</dbReference>
<dbReference type="Gene3D" id="3.40.190.10">
    <property type="entry name" value="Periplasmic binding protein-like II"/>
    <property type="match status" value="2"/>
</dbReference>
<feature type="domain" description="HTH lysR-type" evidence="5">
    <location>
        <begin position="1"/>
        <end position="58"/>
    </location>
</feature>
<dbReference type="Pfam" id="PF00126">
    <property type="entry name" value="HTH_1"/>
    <property type="match status" value="1"/>
</dbReference>
<reference evidence="6 7" key="1">
    <citation type="submission" date="2016-10" db="EMBL/GenBank/DDBJ databases">
        <authorList>
            <person name="de Groot N.N."/>
        </authorList>
    </citation>
    <scope>NUCLEOTIDE SEQUENCE [LARGE SCALE GENOMIC DNA]</scope>
    <source>
        <strain evidence="6 7">DSM 44149</strain>
    </source>
</reference>
<evidence type="ECO:0000256" key="4">
    <source>
        <dbReference type="ARBA" id="ARBA00023163"/>
    </source>
</evidence>